<dbReference type="SMART" id="SM00726">
    <property type="entry name" value="UIM"/>
    <property type="match status" value="1"/>
</dbReference>
<feature type="compositionally biased region" description="Basic and acidic residues" evidence="4">
    <location>
        <begin position="119"/>
        <end position="135"/>
    </location>
</feature>
<dbReference type="GO" id="GO:0006281">
    <property type="term" value="P:DNA repair"/>
    <property type="evidence" value="ECO:0007669"/>
    <property type="project" value="InterPro"/>
</dbReference>
<dbReference type="GO" id="GO:0005634">
    <property type="term" value="C:nucleus"/>
    <property type="evidence" value="ECO:0007669"/>
    <property type="project" value="InterPro"/>
</dbReference>
<feature type="compositionally biased region" description="Polar residues" evidence="4">
    <location>
        <begin position="188"/>
        <end position="199"/>
    </location>
</feature>
<evidence type="ECO:0000313" key="7">
    <source>
        <dbReference type="Proteomes" id="UP000701801"/>
    </source>
</evidence>
<dbReference type="Pfam" id="PF06087">
    <property type="entry name" value="Tyr-DNA_phospho"/>
    <property type="match status" value="1"/>
</dbReference>
<dbReference type="SUPFAM" id="SSF56024">
    <property type="entry name" value="Phospholipase D/nuclease"/>
    <property type="match status" value="2"/>
</dbReference>
<dbReference type="Proteomes" id="UP000701801">
    <property type="component" value="Unassembled WGS sequence"/>
</dbReference>
<dbReference type="CDD" id="cd09122">
    <property type="entry name" value="PLDc_Tdp1_1"/>
    <property type="match status" value="1"/>
</dbReference>
<dbReference type="AlphaFoldDB" id="A0A9N9Q0M9"/>
<gene>
    <name evidence="6" type="ORF">HYALB_00009492</name>
</gene>
<dbReference type="PROSITE" id="PS50330">
    <property type="entry name" value="UIM"/>
    <property type="match status" value="1"/>
</dbReference>
<feature type="active site" description="Nucleophile" evidence="1">
    <location>
        <position position="346"/>
    </location>
</feature>
<feature type="region of interest" description="Disordered" evidence="4">
    <location>
        <begin position="1"/>
        <end position="67"/>
    </location>
</feature>
<feature type="active site" description="Proton donor/acceptor" evidence="1">
    <location>
        <position position="589"/>
    </location>
</feature>
<comment type="caution">
    <text evidence="6">The sequence shown here is derived from an EMBL/GenBank/DDBJ whole genome shotgun (WGS) entry which is preliminary data.</text>
</comment>
<accession>A0A9N9Q0M9</accession>
<keyword evidence="7" id="KW-1185">Reference proteome</keyword>
<dbReference type="PANTHER" id="PTHR12415">
    <property type="entry name" value="TYROSYL-DNA PHOSPHODIESTERASE 1"/>
    <property type="match status" value="1"/>
</dbReference>
<dbReference type="EMBL" id="CAJVRM010000496">
    <property type="protein sequence ID" value="CAG8981613.1"/>
    <property type="molecule type" value="Genomic_DNA"/>
</dbReference>
<dbReference type="CDD" id="cd09123">
    <property type="entry name" value="PLDc_Tdp1_2"/>
    <property type="match status" value="1"/>
</dbReference>
<feature type="binding site" evidence="2">
    <location>
        <position position="348"/>
    </location>
    <ligand>
        <name>substrate</name>
    </ligand>
</feature>
<dbReference type="PANTHER" id="PTHR12415:SF4">
    <property type="entry name" value="TYROSYL-DNA PHOSPHODIESTERASE DOMAIN-CONTAINING PROTEIN"/>
    <property type="match status" value="1"/>
</dbReference>
<evidence type="ECO:0000256" key="1">
    <source>
        <dbReference type="PIRSR" id="PIRSR610347-1"/>
    </source>
</evidence>
<organism evidence="6 7">
    <name type="scientific">Hymenoscyphus albidus</name>
    <dbReference type="NCBI Taxonomy" id="595503"/>
    <lineage>
        <taxon>Eukaryota</taxon>
        <taxon>Fungi</taxon>
        <taxon>Dikarya</taxon>
        <taxon>Ascomycota</taxon>
        <taxon>Pezizomycotina</taxon>
        <taxon>Leotiomycetes</taxon>
        <taxon>Helotiales</taxon>
        <taxon>Helotiaceae</taxon>
        <taxon>Hymenoscyphus</taxon>
    </lineage>
</organism>
<evidence type="ECO:0000259" key="5">
    <source>
        <dbReference type="PROSITE" id="PS50035"/>
    </source>
</evidence>
<dbReference type="GO" id="GO:0017005">
    <property type="term" value="F:3'-tyrosyl-DNA phosphodiesterase activity"/>
    <property type="evidence" value="ECO:0007669"/>
    <property type="project" value="TreeGrafter"/>
</dbReference>
<feature type="compositionally biased region" description="Acidic residues" evidence="4">
    <location>
        <begin position="38"/>
        <end position="47"/>
    </location>
</feature>
<evidence type="ECO:0000256" key="3">
    <source>
        <dbReference type="PIRSR" id="PIRSR610347-3"/>
    </source>
</evidence>
<dbReference type="GO" id="GO:0003697">
    <property type="term" value="F:single-stranded DNA binding"/>
    <property type="evidence" value="ECO:0007669"/>
    <property type="project" value="TreeGrafter"/>
</dbReference>
<reference evidence="6" key="1">
    <citation type="submission" date="2021-07" db="EMBL/GenBank/DDBJ databases">
        <authorList>
            <person name="Durling M."/>
        </authorList>
    </citation>
    <scope>NUCLEOTIDE SEQUENCE</scope>
</reference>
<dbReference type="InterPro" id="IPR001736">
    <property type="entry name" value="PLipase_D/transphosphatidylase"/>
</dbReference>
<dbReference type="InterPro" id="IPR003903">
    <property type="entry name" value="UIM_dom"/>
</dbReference>
<feature type="region of interest" description="Disordered" evidence="4">
    <location>
        <begin position="114"/>
        <end position="231"/>
    </location>
</feature>
<protein>
    <recommendedName>
        <fullName evidence="5">PLD phosphodiesterase domain-containing protein</fullName>
    </recommendedName>
</protein>
<dbReference type="OrthoDB" id="47785at2759"/>
<proteinExistence type="predicted"/>
<evidence type="ECO:0000256" key="2">
    <source>
        <dbReference type="PIRSR" id="PIRSR610347-2"/>
    </source>
</evidence>
<feature type="site" description="Interaction with DNA" evidence="3">
    <location>
        <position position="617"/>
    </location>
</feature>
<feature type="compositionally biased region" description="Polar residues" evidence="4">
    <location>
        <begin position="169"/>
        <end position="180"/>
    </location>
</feature>
<evidence type="ECO:0000256" key="4">
    <source>
        <dbReference type="SAM" id="MobiDB-lite"/>
    </source>
</evidence>
<feature type="domain" description="PLD phosphodiesterase" evidence="5">
    <location>
        <begin position="584"/>
        <end position="620"/>
    </location>
</feature>
<dbReference type="GO" id="GO:0003690">
    <property type="term" value="F:double-stranded DNA binding"/>
    <property type="evidence" value="ECO:0007669"/>
    <property type="project" value="TreeGrafter"/>
</dbReference>
<feature type="binding site" evidence="2">
    <location>
        <position position="591"/>
    </location>
    <ligand>
        <name>substrate</name>
    </ligand>
</feature>
<sequence length="695" mass="77781">MSDSEDEDLERTIALSLQDMEQPPEEPERRTAPVIDLCSDEEDDDLDAPLVPKPTASAGKPAAKHAVNDKLERAQIVDLIEDEGGVDNILSKPPPSPPPYVAVEAEYKTSGILGMLNRKQMEEERLARARKRMQEADAGDSDASQSSKKRKATSPPADTLPREGKQIIPKQSYTLSSLVSSDIHRPTSKSLPGSQNSYRNPPAEATGPKDSSQAMRNEERDEPTSKSYENAGKLSEIMSYRAQNLDSSGIQYPEGVVKRTWAYGYPRRGDDIKIEEVLQKDTLDFAVLSAFQIDPDWIRPKLNERTRVVWVLQAKTEAEKANYRSDAPDNYRFCFPSMQGNVNCMHSKLQLLAHSTHLRVVVPSANLVPYDWGAGGVMENVCFLIDLPRYPQRREADPGTFFAIELMHFLKAMGLEKGIIDSLRRFDFSRTEPLAFVHSIGGSHSGSDLKRTGYAGLGRAVRELGLKSEIALHVDMLASSIGSLNLNFIKAIFLALQGDSGMMEYEWRTNKSSKNKNNAESAVERKLTDDLKKYFRFYFPTKETVANSKGGLGAGGTICIQRQYYEKDTFPRELMRDCKSSLRPGVMMHSKMIFVRPHKPTRNGVKAWAYVGSANLSEAAWGHISKDKTTKDLKITCRNWECGVIIQIPRDATDVNEHDGPSDIDIFKGHIPIPMVVPGEEYAGREPWYFREGRS</sequence>
<evidence type="ECO:0000313" key="6">
    <source>
        <dbReference type="EMBL" id="CAG8981613.1"/>
    </source>
</evidence>
<dbReference type="Gene3D" id="3.30.870.10">
    <property type="entry name" value="Endonuclease Chain A"/>
    <property type="match status" value="2"/>
</dbReference>
<dbReference type="PROSITE" id="PS50035">
    <property type="entry name" value="PLD"/>
    <property type="match status" value="1"/>
</dbReference>
<name>A0A9N9Q0M9_9HELO</name>
<dbReference type="InterPro" id="IPR010347">
    <property type="entry name" value="Tdp1"/>
</dbReference>